<dbReference type="Pfam" id="PF00348">
    <property type="entry name" value="polyprenyl_synt"/>
    <property type="match status" value="1"/>
</dbReference>
<evidence type="ECO:0000256" key="3">
    <source>
        <dbReference type="ARBA" id="ARBA00022679"/>
    </source>
</evidence>
<protein>
    <submittedName>
        <fullName evidence="7">Octaprenyl-diphosphate synthase</fullName>
        <ecNumber evidence="7">2.5.1.90</ecNumber>
    </submittedName>
</protein>
<dbReference type="AlphaFoldDB" id="A0A1S6U6H6"/>
<evidence type="ECO:0000256" key="5">
    <source>
        <dbReference type="ARBA" id="ARBA00022842"/>
    </source>
</evidence>
<dbReference type="SFLD" id="SFLDS00005">
    <property type="entry name" value="Isoprenoid_Synthase_Type_I"/>
    <property type="match status" value="1"/>
</dbReference>
<keyword evidence="8" id="KW-1185">Reference proteome</keyword>
<evidence type="ECO:0000256" key="1">
    <source>
        <dbReference type="ARBA" id="ARBA00001946"/>
    </source>
</evidence>
<keyword evidence="5" id="KW-0460">Magnesium</keyword>
<dbReference type="EMBL" id="CP017258">
    <property type="protein sequence ID" value="AQW87313.1"/>
    <property type="molecule type" value="Genomic_DNA"/>
</dbReference>
<comment type="similarity">
    <text evidence="2 6">Belongs to the FPP/GGPP synthase family.</text>
</comment>
<evidence type="ECO:0000256" key="6">
    <source>
        <dbReference type="RuleBase" id="RU004466"/>
    </source>
</evidence>
<dbReference type="RefSeq" id="WP_078424337.1">
    <property type="nucleotide sequence ID" value="NZ_CP017258.1"/>
</dbReference>
<dbReference type="Proteomes" id="UP000190868">
    <property type="component" value="Chromosome"/>
</dbReference>
<proteinExistence type="inferred from homology"/>
<dbReference type="PROSITE" id="PS00723">
    <property type="entry name" value="POLYPRENYL_SYNTHASE_1"/>
    <property type="match status" value="1"/>
</dbReference>
<evidence type="ECO:0000313" key="7">
    <source>
        <dbReference type="EMBL" id="AQW87313.1"/>
    </source>
</evidence>
<dbReference type="GO" id="GO:0008299">
    <property type="term" value="P:isoprenoid biosynthetic process"/>
    <property type="evidence" value="ECO:0007669"/>
    <property type="project" value="InterPro"/>
</dbReference>
<dbReference type="EC" id="2.5.1.90" evidence="7"/>
<dbReference type="GO" id="GO:0106350">
    <property type="term" value="F:all-trans-octaprenyl-diphosphate synthase activity"/>
    <property type="evidence" value="ECO:0007669"/>
    <property type="project" value="UniProtKB-EC"/>
</dbReference>
<dbReference type="PANTHER" id="PTHR12001">
    <property type="entry name" value="GERANYLGERANYL PYROPHOSPHATE SYNTHASE"/>
    <property type="match status" value="1"/>
</dbReference>
<evidence type="ECO:0000256" key="2">
    <source>
        <dbReference type="ARBA" id="ARBA00006706"/>
    </source>
</evidence>
<keyword evidence="4" id="KW-0479">Metal-binding</keyword>
<evidence type="ECO:0000313" key="8">
    <source>
        <dbReference type="Proteomes" id="UP000190868"/>
    </source>
</evidence>
<dbReference type="InterPro" id="IPR033749">
    <property type="entry name" value="Polyprenyl_synt_CS"/>
</dbReference>
<dbReference type="CDD" id="cd00685">
    <property type="entry name" value="Trans_IPPS_HT"/>
    <property type="match status" value="1"/>
</dbReference>
<dbReference type="Gene3D" id="1.10.600.10">
    <property type="entry name" value="Farnesyl Diphosphate Synthase"/>
    <property type="match status" value="1"/>
</dbReference>
<evidence type="ECO:0000256" key="4">
    <source>
        <dbReference type="ARBA" id="ARBA00022723"/>
    </source>
</evidence>
<name>A0A1S6U6H6_9BACT</name>
<comment type="cofactor">
    <cofactor evidence="1">
        <name>Mg(2+)</name>
        <dbReference type="ChEBI" id="CHEBI:18420"/>
    </cofactor>
</comment>
<dbReference type="PANTHER" id="PTHR12001:SF69">
    <property type="entry name" value="ALL TRANS-POLYPRENYL-DIPHOSPHATE SYNTHASE PDSS1"/>
    <property type="match status" value="1"/>
</dbReference>
<dbReference type="PROSITE" id="PS00444">
    <property type="entry name" value="POLYPRENYL_SYNTHASE_2"/>
    <property type="match status" value="1"/>
</dbReference>
<dbReference type="GO" id="GO:0046872">
    <property type="term" value="F:metal ion binding"/>
    <property type="evidence" value="ECO:0007669"/>
    <property type="project" value="UniProtKB-KW"/>
</dbReference>
<dbReference type="InterPro" id="IPR000092">
    <property type="entry name" value="Polyprenyl_synt"/>
</dbReference>
<sequence length="297" mass="33893">MDMIDKIMLDYIKELDYKLATDMFENISSGKKLRSKLLLKIAGENKNTYRLCAIIELIHLASLLHDDVIDKADTRRGKPSINYLFGTQNSVMLGDILYSKGFHELSKFGKEISSIISDAVCKLSIGELMDVNLSKEFNCDKEAYNKMIYYKTAILIQATACCGAILAGLSQNEFEIYGKNLGLAFQIIDDVLDITQDSKTLGKPNLSDYKEGKTTLPYIYLYESLDEKEKEILKSFHAKELDESQIKWIKDRFEKYNIIQKTINEAKELGIEAIKAIKDHSNSELESIIKSMIDRDY</sequence>
<gene>
    <name evidence="7" type="primary">ispB</name>
    <name evidence="7" type="ORF">CPIN18021_0474</name>
</gene>
<dbReference type="SUPFAM" id="SSF48576">
    <property type="entry name" value="Terpenoid synthases"/>
    <property type="match status" value="1"/>
</dbReference>
<accession>A0A1S6U6H6</accession>
<dbReference type="InterPro" id="IPR008949">
    <property type="entry name" value="Isoprenoid_synthase_dom_sf"/>
</dbReference>
<keyword evidence="3 6" id="KW-0808">Transferase</keyword>
<organism evidence="7 8">
    <name type="scientific">Campylobacter pinnipediorum subsp. caledonicus</name>
    <dbReference type="NCBI Taxonomy" id="1874362"/>
    <lineage>
        <taxon>Bacteria</taxon>
        <taxon>Pseudomonadati</taxon>
        <taxon>Campylobacterota</taxon>
        <taxon>Epsilonproteobacteria</taxon>
        <taxon>Campylobacterales</taxon>
        <taxon>Campylobacteraceae</taxon>
        <taxon>Campylobacter</taxon>
    </lineage>
</organism>
<reference evidence="8" key="1">
    <citation type="submission" date="2016-09" db="EMBL/GenBank/DDBJ databases">
        <title>Comparative genomics of the Campylobacter concisus group.</title>
        <authorList>
            <person name="Miller W.G."/>
            <person name="Yee E."/>
            <person name="Chapman M.H."/>
            <person name="Huynh S."/>
            <person name="Bono J.L."/>
            <person name="On S.L.W."/>
            <person name="StLeger J."/>
            <person name="Foster G."/>
            <person name="Parker C.T."/>
        </authorList>
    </citation>
    <scope>NUCLEOTIDE SEQUENCE [LARGE SCALE GENOMIC DNA]</scope>
    <source>
        <strain evidence="8">RM18021</strain>
    </source>
</reference>